<proteinExistence type="predicted"/>
<dbReference type="InterPro" id="IPR001347">
    <property type="entry name" value="SIS_dom"/>
</dbReference>
<protein>
    <submittedName>
        <fullName evidence="3">N-acetylmuramic acid 6-phosphate etherase</fullName>
    </submittedName>
</protein>
<evidence type="ECO:0000313" key="3">
    <source>
        <dbReference type="EMBL" id="MFC4007454.1"/>
    </source>
</evidence>
<accession>A0ABV8G5J3</accession>
<feature type="domain" description="SIS" evidence="2">
    <location>
        <begin position="54"/>
        <end position="215"/>
    </location>
</feature>
<gene>
    <name evidence="3" type="ORF">ACFOY2_09485</name>
</gene>
<evidence type="ECO:0000256" key="1">
    <source>
        <dbReference type="ARBA" id="ARBA00023277"/>
    </source>
</evidence>
<sequence length="326" mass="32457">MTHLPPTERRNPRTGDIDTLESADVLRLLLEEDARAVEAARAATGQLARAVDETHLRLARGGRVHYFGAGASGRLAVLDATEITPTFGAPSELFTAHFAGGPKALTDSSIDREDAGALGAADAGGAGAADVAVGITASGSTAYVVGALRGARAAGALTVLVTCNPDAPARDLADIVVVADTGPEALTGSTRLKAGTATKVILNAFSTAVMIKAGRTYGNLMVGLVATNAKLAERAVGLLVEASGADAQTCGAALEQASGNIPEALVRLLTGCSGEQARAALREHPGVRAAVAALDGQAALNGQAATLNGQAATLDGPGATLDGQAG</sequence>
<dbReference type="PROSITE" id="PS01272">
    <property type="entry name" value="GCKR"/>
    <property type="match status" value="1"/>
</dbReference>
<organism evidence="3 4">
    <name type="scientific">Nonomuraea purpurea</name>
    <dbReference type="NCBI Taxonomy" id="1849276"/>
    <lineage>
        <taxon>Bacteria</taxon>
        <taxon>Bacillati</taxon>
        <taxon>Actinomycetota</taxon>
        <taxon>Actinomycetes</taxon>
        <taxon>Streptosporangiales</taxon>
        <taxon>Streptosporangiaceae</taxon>
        <taxon>Nonomuraea</taxon>
    </lineage>
</organism>
<dbReference type="InterPro" id="IPR040190">
    <property type="entry name" value="MURQ/GCKR"/>
</dbReference>
<dbReference type="Pfam" id="PF22645">
    <property type="entry name" value="GKRP_SIS_N"/>
    <property type="match status" value="1"/>
</dbReference>
<keyword evidence="4" id="KW-1185">Reference proteome</keyword>
<dbReference type="Gene3D" id="3.40.50.10490">
    <property type="entry name" value="Glucose-6-phosphate isomerase like protein, domain 1"/>
    <property type="match status" value="1"/>
</dbReference>
<dbReference type="RefSeq" id="WP_379527578.1">
    <property type="nucleotide sequence ID" value="NZ_JBHSBI010000004.1"/>
</dbReference>
<evidence type="ECO:0000313" key="4">
    <source>
        <dbReference type="Proteomes" id="UP001595851"/>
    </source>
</evidence>
<keyword evidence="1" id="KW-0119">Carbohydrate metabolism</keyword>
<comment type="caution">
    <text evidence="3">The sequence shown here is derived from an EMBL/GenBank/DDBJ whole genome shotgun (WGS) entry which is preliminary data.</text>
</comment>
<dbReference type="NCBIfam" id="NF009222">
    <property type="entry name" value="PRK12570.1"/>
    <property type="match status" value="1"/>
</dbReference>
<name>A0ABV8G5J3_9ACTN</name>
<evidence type="ECO:0000259" key="2">
    <source>
        <dbReference type="PROSITE" id="PS51464"/>
    </source>
</evidence>
<dbReference type="PROSITE" id="PS51464">
    <property type="entry name" value="SIS"/>
    <property type="match status" value="1"/>
</dbReference>
<dbReference type="InterPro" id="IPR005486">
    <property type="entry name" value="Glucokinase_regulatory_CS"/>
</dbReference>
<dbReference type="Proteomes" id="UP001595851">
    <property type="component" value="Unassembled WGS sequence"/>
</dbReference>
<dbReference type="PANTHER" id="PTHR10088:SF4">
    <property type="entry name" value="GLUCOKINASE REGULATORY PROTEIN"/>
    <property type="match status" value="1"/>
</dbReference>
<dbReference type="SUPFAM" id="SSF53697">
    <property type="entry name" value="SIS domain"/>
    <property type="match status" value="1"/>
</dbReference>
<dbReference type="EMBL" id="JBHSBI010000004">
    <property type="protein sequence ID" value="MFC4007454.1"/>
    <property type="molecule type" value="Genomic_DNA"/>
</dbReference>
<dbReference type="NCBIfam" id="NF003915">
    <property type="entry name" value="PRK05441.1"/>
    <property type="match status" value="1"/>
</dbReference>
<dbReference type="InterPro" id="IPR046348">
    <property type="entry name" value="SIS_dom_sf"/>
</dbReference>
<reference evidence="4" key="1">
    <citation type="journal article" date="2019" name="Int. J. Syst. Evol. Microbiol.">
        <title>The Global Catalogue of Microorganisms (GCM) 10K type strain sequencing project: providing services to taxonomists for standard genome sequencing and annotation.</title>
        <authorList>
            <consortium name="The Broad Institute Genomics Platform"/>
            <consortium name="The Broad Institute Genome Sequencing Center for Infectious Disease"/>
            <person name="Wu L."/>
            <person name="Ma J."/>
        </authorList>
    </citation>
    <scope>NUCLEOTIDE SEQUENCE [LARGE SCALE GENOMIC DNA]</scope>
    <source>
        <strain evidence="4">TBRC 1276</strain>
    </source>
</reference>
<dbReference type="PANTHER" id="PTHR10088">
    <property type="entry name" value="GLUCOKINASE REGULATORY PROTEIN"/>
    <property type="match status" value="1"/>
</dbReference>
<dbReference type="Gene3D" id="1.10.8.1080">
    <property type="match status" value="1"/>
</dbReference>